<dbReference type="Proteomes" id="UP001501094">
    <property type="component" value="Unassembled WGS sequence"/>
</dbReference>
<evidence type="ECO:0000256" key="3">
    <source>
        <dbReference type="ARBA" id="ARBA00023163"/>
    </source>
</evidence>
<dbReference type="PANTHER" id="PTHR30055">
    <property type="entry name" value="HTH-TYPE TRANSCRIPTIONAL REGULATOR RUTR"/>
    <property type="match status" value="1"/>
</dbReference>
<comment type="caution">
    <text evidence="6">The sequence shown here is derived from an EMBL/GenBank/DDBJ whole genome shotgun (WGS) entry which is preliminary data.</text>
</comment>
<reference evidence="6 7" key="1">
    <citation type="journal article" date="2019" name="Int. J. Syst. Evol. Microbiol.">
        <title>The Global Catalogue of Microorganisms (GCM) 10K type strain sequencing project: providing services to taxonomists for standard genome sequencing and annotation.</title>
        <authorList>
            <consortium name="The Broad Institute Genomics Platform"/>
            <consortium name="The Broad Institute Genome Sequencing Center for Infectious Disease"/>
            <person name="Wu L."/>
            <person name="Ma J."/>
        </authorList>
    </citation>
    <scope>NUCLEOTIDE SEQUENCE [LARGE SCALE GENOMIC DNA]</scope>
    <source>
        <strain evidence="6 7">JCM 14326</strain>
    </source>
</reference>
<organism evidence="6 7">
    <name type="scientific">Myceligenerans crystallogenes</name>
    <dbReference type="NCBI Taxonomy" id="316335"/>
    <lineage>
        <taxon>Bacteria</taxon>
        <taxon>Bacillati</taxon>
        <taxon>Actinomycetota</taxon>
        <taxon>Actinomycetes</taxon>
        <taxon>Micrococcales</taxon>
        <taxon>Promicromonosporaceae</taxon>
        <taxon>Myceligenerans</taxon>
    </lineage>
</organism>
<gene>
    <name evidence="6" type="ORF">GCM10009751_06370</name>
</gene>
<dbReference type="InterPro" id="IPR025996">
    <property type="entry name" value="MT1864/Rv1816-like_C"/>
</dbReference>
<evidence type="ECO:0000313" key="7">
    <source>
        <dbReference type="Proteomes" id="UP001501094"/>
    </source>
</evidence>
<evidence type="ECO:0000256" key="4">
    <source>
        <dbReference type="PROSITE-ProRule" id="PRU00335"/>
    </source>
</evidence>
<dbReference type="PANTHER" id="PTHR30055:SF243">
    <property type="entry name" value="HTH-TYPE TRANSCRIPTIONAL REGULATOR RV1816"/>
    <property type="match status" value="1"/>
</dbReference>
<dbReference type="Pfam" id="PF13305">
    <property type="entry name" value="TetR_C_33"/>
    <property type="match status" value="1"/>
</dbReference>
<feature type="domain" description="HTH tetR-type" evidence="5">
    <location>
        <begin position="47"/>
        <end position="107"/>
    </location>
</feature>
<dbReference type="PRINTS" id="PR00455">
    <property type="entry name" value="HTHTETR"/>
</dbReference>
<dbReference type="EMBL" id="BAAANL010000001">
    <property type="protein sequence ID" value="GAA1852519.1"/>
    <property type="molecule type" value="Genomic_DNA"/>
</dbReference>
<protein>
    <submittedName>
        <fullName evidence="6">TetR/AcrR family transcriptional regulator</fullName>
    </submittedName>
</protein>
<dbReference type="InterPro" id="IPR036271">
    <property type="entry name" value="Tet_transcr_reg_TetR-rel_C_sf"/>
</dbReference>
<dbReference type="PROSITE" id="PS50977">
    <property type="entry name" value="HTH_TETR_2"/>
    <property type="match status" value="1"/>
</dbReference>
<dbReference type="InterPro" id="IPR009057">
    <property type="entry name" value="Homeodomain-like_sf"/>
</dbReference>
<name>A0ABN2N8X3_9MICO</name>
<evidence type="ECO:0000256" key="1">
    <source>
        <dbReference type="ARBA" id="ARBA00023015"/>
    </source>
</evidence>
<evidence type="ECO:0000259" key="5">
    <source>
        <dbReference type="PROSITE" id="PS50977"/>
    </source>
</evidence>
<feature type="DNA-binding region" description="H-T-H motif" evidence="4">
    <location>
        <begin position="70"/>
        <end position="89"/>
    </location>
</feature>
<evidence type="ECO:0000256" key="2">
    <source>
        <dbReference type="ARBA" id="ARBA00023125"/>
    </source>
</evidence>
<dbReference type="Pfam" id="PF00440">
    <property type="entry name" value="TetR_N"/>
    <property type="match status" value="1"/>
</dbReference>
<keyword evidence="2 4" id="KW-0238">DNA-binding</keyword>
<sequence>MLSFEDDHGTAGDQFQEQCSALRAAISDGTLGAMSSTPRTARALARETLTQEILDAARERLRTDGPSALSLRAVARDVGMVSSAVYRYFPSRDALLTRLLLDSYGELGDAVEHAEAAVAEDDILGRWLAACRALRAWCVSHPGDFALLYGTPIPGYAAPQDTIEPATRVILTLVRIVEDAHRAGARPLPPPEGAGPVDDVVAGARTFVVTRGLLSDDVPAESVARTLMAWTQLFGTISFELFGHLTGSVTDLEAWYDQVAMRLAGDLGIRPARR</sequence>
<dbReference type="InterPro" id="IPR001647">
    <property type="entry name" value="HTH_TetR"/>
</dbReference>
<accession>A0ABN2N8X3</accession>
<evidence type="ECO:0000313" key="6">
    <source>
        <dbReference type="EMBL" id="GAA1852519.1"/>
    </source>
</evidence>
<keyword evidence="7" id="KW-1185">Reference proteome</keyword>
<dbReference type="SUPFAM" id="SSF46689">
    <property type="entry name" value="Homeodomain-like"/>
    <property type="match status" value="1"/>
</dbReference>
<dbReference type="SUPFAM" id="SSF48498">
    <property type="entry name" value="Tetracyclin repressor-like, C-terminal domain"/>
    <property type="match status" value="1"/>
</dbReference>
<dbReference type="Gene3D" id="1.10.357.10">
    <property type="entry name" value="Tetracycline Repressor, domain 2"/>
    <property type="match status" value="1"/>
</dbReference>
<proteinExistence type="predicted"/>
<keyword evidence="1" id="KW-0805">Transcription regulation</keyword>
<dbReference type="InterPro" id="IPR050109">
    <property type="entry name" value="HTH-type_TetR-like_transc_reg"/>
</dbReference>
<keyword evidence="3" id="KW-0804">Transcription</keyword>